<comment type="subcellular location">
    <subcellularLocation>
        <location evidence="9">Cell membrane</location>
        <topology evidence="9">Multi-pass membrane protein</topology>
    </subcellularLocation>
</comment>
<dbReference type="AlphaFoldDB" id="C4F874"/>
<dbReference type="GO" id="GO:0006508">
    <property type="term" value="P:proteolysis"/>
    <property type="evidence" value="ECO:0007669"/>
    <property type="project" value="UniProtKB-KW"/>
</dbReference>
<evidence type="ECO:0000313" key="14">
    <source>
        <dbReference type="Proteomes" id="UP000003295"/>
    </source>
</evidence>
<feature type="transmembrane region" description="Helical" evidence="9">
    <location>
        <begin position="38"/>
        <end position="55"/>
    </location>
</feature>
<keyword evidence="6 9" id="KW-0378">Hydrolase</keyword>
<evidence type="ECO:0000256" key="12">
    <source>
        <dbReference type="SAM" id="MobiDB-lite"/>
    </source>
</evidence>
<proteinExistence type="inferred from homology"/>
<sequence>MRIEHAEARAGRLTPPEPLMKGADVADKKTEAAFWPSLSWRACVALIAAVTTLALDYVTKVFVKNTLMVTGESVSVIPGILSFRFVANKGAAFSLGEGMGLIFVAFAALVIVAILQYLTRTRQVSKLETLGLGLVAGGALGNAIDRLMLGYVVDFIATDFIDFPVFNVADIGICVGVFFAFVGFMFLSPAAKVDATAELNARDEAAVARREKRRAERVRRARAASNAQGGDTARPEGEDVPADGGDA</sequence>
<dbReference type="STRING" id="521003.COLINT_02244"/>
<evidence type="ECO:0000256" key="8">
    <source>
        <dbReference type="ARBA" id="ARBA00023136"/>
    </source>
</evidence>
<keyword evidence="4 9" id="KW-0812">Transmembrane</keyword>
<evidence type="ECO:0000256" key="7">
    <source>
        <dbReference type="ARBA" id="ARBA00022989"/>
    </source>
</evidence>
<protein>
    <recommendedName>
        <fullName evidence="9">Lipoprotein signal peptidase</fullName>
        <ecNumber evidence="9">3.4.23.36</ecNumber>
    </recommendedName>
    <alternativeName>
        <fullName evidence="9">Prolipoprotein signal peptidase</fullName>
    </alternativeName>
    <alternativeName>
        <fullName evidence="9">Signal peptidase II</fullName>
        <shortName evidence="9">SPase II</shortName>
    </alternativeName>
</protein>
<dbReference type="Pfam" id="PF01252">
    <property type="entry name" value="Peptidase_A8"/>
    <property type="match status" value="1"/>
</dbReference>
<keyword evidence="8 9" id="KW-0472">Membrane</keyword>
<comment type="catalytic activity">
    <reaction evidence="9 10">
        <text>Release of signal peptides from bacterial membrane prolipoproteins. Hydrolyzes -Xaa-Yaa-Zaa-|-(S,diacylglyceryl)Cys-, in which Xaa is hydrophobic (preferably Leu), and Yaa (Ala or Ser) and Zaa (Gly or Ala) have small, neutral side chains.</text>
        <dbReference type="EC" id="3.4.23.36"/>
    </reaction>
</comment>
<accession>C4F874</accession>
<dbReference type="InterPro" id="IPR001872">
    <property type="entry name" value="Peptidase_A8"/>
</dbReference>
<dbReference type="GO" id="GO:0004190">
    <property type="term" value="F:aspartic-type endopeptidase activity"/>
    <property type="evidence" value="ECO:0007669"/>
    <property type="project" value="UniProtKB-UniRule"/>
</dbReference>
<keyword evidence="3 9" id="KW-0645">Protease</keyword>
<dbReference type="eggNOG" id="COG0597">
    <property type="taxonomic scope" value="Bacteria"/>
</dbReference>
<evidence type="ECO:0000256" key="1">
    <source>
        <dbReference type="ARBA" id="ARBA00006139"/>
    </source>
</evidence>
<comment type="pathway">
    <text evidence="9">Protein modification; lipoprotein biosynthesis (signal peptide cleavage).</text>
</comment>
<feature type="transmembrane region" description="Helical" evidence="9">
    <location>
        <begin position="165"/>
        <end position="187"/>
    </location>
</feature>
<evidence type="ECO:0000256" key="4">
    <source>
        <dbReference type="ARBA" id="ARBA00022692"/>
    </source>
</evidence>
<evidence type="ECO:0000256" key="9">
    <source>
        <dbReference type="HAMAP-Rule" id="MF_00161"/>
    </source>
</evidence>
<dbReference type="PRINTS" id="PR00781">
    <property type="entry name" value="LIPOSIGPTASE"/>
</dbReference>
<dbReference type="EMBL" id="ABXH02000004">
    <property type="protein sequence ID" value="EEP44974.1"/>
    <property type="molecule type" value="Genomic_DNA"/>
</dbReference>
<dbReference type="HOGENOM" id="CLU_1123052_0_0_11"/>
<dbReference type="Proteomes" id="UP000003295">
    <property type="component" value="Unassembled WGS sequence"/>
</dbReference>
<evidence type="ECO:0000256" key="10">
    <source>
        <dbReference type="RuleBase" id="RU000594"/>
    </source>
</evidence>
<organism evidence="13 14">
    <name type="scientific">Collinsella intestinalis DSM 13280</name>
    <dbReference type="NCBI Taxonomy" id="521003"/>
    <lineage>
        <taxon>Bacteria</taxon>
        <taxon>Bacillati</taxon>
        <taxon>Actinomycetota</taxon>
        <taxon>Coriobacteriia</taxon>
        <taxon>Coriobacteriales</taxon>
        <taxon>Coriobacteriaceae</taxon>
        <taxon>Collinsella</taxon>
    </lineage>
</organism>
<feature type="transmembrane region" description="Helical" evidence="9">
    <location>
        <begin position="99"/>
        <end position="118"/>
    </location>
</feature>
<dbReference type="HAMAP" id="MF_00161">
    <property type="entry name" value="LspA"/>
    <property type="match status" value="1"/>
</dbReference>
<dbReference type="NCBIfam" id="TIGR00077">
    <property type="entry name" value="lspA"/>
    <property type="match status" value="1"/>
</dbReference>
<evidence type="ECO:0000256" key="11">
    <source>
        <dbReference type="RuleBase" id="RU004181"/>
    </source>
</evidence>
<dbReference type="UniPathway" id="UPA00665"/>
<evidence type="ECO:0000256" key="3">
    <source>
        <dbReference type="ARBA" id="ARBA00022670"/>
    </source>
</evidence>
<evidence type="ECO:0000256" key="2">
    <source>
        <dbReference type="ARBA" id="ARBA00022475"/>
    </source>
</evidence>
<feature type="compositionally biased region" description="Acidic residues" evidence="12">
    <location>
        <begin position="238"/>
        <end position="247"/>
    </location>
</feature>
<comment type="function">
    <text evidence="9 10">This protein specifically catalyzes the removal of signal peptides from prolipoproteins.</text>
</comment>
<comment type="similarity">
    <text evidence="1 9 11">Belongs to the peptidase A8 family.</text>
</comment>
<evidence type="ECO:0000313" key="13">
    <source>
        <dbReference type="EMBL" id="EEP44974.1"/>
    </source>
</evidence>
<dbReference type="EC" id="3.4.23.36" evidence="9"/>
<dbReference type="PROSITE" id="PS00855">
    <property type="entry name" value="SPASE_II"/>
    <property type="match status" value="1"/>
</dbReference>
<dbReference type="PANTHER" id="PTHR33695">
    <property type="entry name" value="LIPOPROTEIN SIGNAL PEPTIDASE"/>
    <property type="match status" value="1"/>
</dbReference>
<comment type="caution">
    <text evidence="13">The sequence shown here is derived from an EMBL/GenBank/DDBJ whole genome shotgun (WGS) entry which is preliminary data.</text>
</comment>
<reference evidence="13 14" key="1">
    <citation type="submission" date="2009-04" db="EMBL/GenBank/DDBJ databases">
        <authorList>
            <person name="Weinstock G."/>
            <person name="Sodergren E."/>
            <person name="Clifton S."/>
            <person name="Fulton L."/>
            <person name="Fulton B."/>
            <person name="Courtney L."/>
            <person name="Fronick C."/>
            <person name="Harrison M."/>
            <person name="Strong C."/>
            <person name="Farmer C."/>
            <person name="Delahaunty K."/>
            <person name="Markovic C."/>
            <person name="Hall O."/>
            <person name="Minx P."/>
            <person name="Tomlinson C."/>
            <person name="Mitreva M."/>
            <person name="Nelson J."/>
            <person name="Hou S."/>
            <person name="Wollam A."/>
            <person name="Pepin K.H."/>
            <person name="Johnson M."/>
            <person name="Bhonagiri V."/>
            <person name="Nash W.E."/>
            <person name="Warren W."/>
            <person name="Chinwalla A."/>
            <person name="Mardis E.R."/>
            <person name="Wilson R.K."/>
        </authorList>
    </citation>
    <scope>NUCLEOTIDE SEQUENCE [LARGE SCALE GENOMIC DNA]</scope>
    <source>
        <strain evidence="13 14">DSM 13280</strain>
    </source>
</reference>
<keyword evidence="7 9" id="KW-1133">Transmembrane helix</keyword>
<gene>
    <name evidence="9 13" type="primary">lspA</name>
    <name evidence="13" type="ORF">COLINT_02244</name>
</gene>
<feature type="transmembrane region" description="Helical" evidence="9">
    <location>
        <begin position="130"/>
        <end position="153"/>
    </location>
</feature>
<evidence type="ECO:0000256" key="6">
    <source>
        <dbReference type="ARBA" id="ARBA00022801"/>
    </source>
</evidence>
<feature type="active site" evidence="9">
    <location>
        <position position="170"/>
    </location>
</feature>
<feature type="active site" evidence="9">
    <location>
        <position position="154"/>
    </location>
</feature>
<feature type="compositionally biased region" description="Basic residues" evidence="12">
    <location>
        <begin position="212"/>
        <end position="222"/>
    </location>
</feature>
<keyword evidence="5 9" id="KW-0064">Aspartyl protease</keyword>
<keyword evidence="2 9" id="KW-1003">Cell membrane</keyword>
<dbReference type="GO" id="GO:0005886">
    <property type="term" value="C:plasma membrane"/>
    <property type="evidence" value="ECO:0007669"/>
    <property type="project" value="UniProtKB-SubCell"/>
</dbReference>
<name>C4F874_9ACTN</name>
<feature type="region of interest" description="Disordered" evidence="12">
    <location>
        <begin position="212"/>
        <end position="247"/>
    </location>
</feature>
<dbReference type="PANTHER" id="PTHR33695:SF1">
    <property type="entry name" value="LIPOPROTEIN SIGNAL PEPTIDASE"/>
    <property type="match status" value="1"/>
</dbReference>
<evidence type="ECO:0000256" key="5">
    <source>
        <dbReference type="ARBA" id="ARBA00022750"/>
    </source>
</evidence>